<gene>
    <name evidence="3" type="ORF">THAOC_01451</name>
</gene>
<protein>
    <submittedName>
        <fullName evidence="3">Uncharacterized protein</fullName>
    </submittedName>
</protein>
<keyword evidence="2" id="KW-0812">Transmembrane</keyword>
<proteinExistence type="predicted"/>
<evidence type="ECO:0000256" key="1">
    <source>
        <dbReference type="SAM" id="MobiDB-lite"/>
    </source>
</evidence>
<reference evidence="3 4" key="1">
    <citation type="journal article" date="2012" name="Genome Biol.">
        <title>Genome and low-iron response of an oceanic diatom adapted to chronic iron limitation.</title>
        <authorList>
            <person name="Lommer M."/>
            <person name="Specht M."/>
            <person name="Roy A.S."/>
            <person name="Kraemer L."/>
            <person name="Andreson R."/>
            <person name="Gutowska M.A."/>
            <person name="Wolf J."/>
            <person name="Bergner S.V."/>
            <person name="Schilhabel M.B."/>
            <person name="Klostermeier U.C."/>
            <person name="Beiko R.G."/>
            <person name="Rosenstiel P."/>
            <person name="Hippler M."/>
            <person name="Laroche J."/>
        </authorList>
    </citation>
    <scope>NUCLEOTIDE SEQUENCE [LARGE SCALE GENOMIC DNA]</scope>
    <source>
        <strain evidence="3 4">CCMP1005</strain>
    </source>
</reference>
<sequence length="350" mass="38553">MIAGSTALEDARIGTSERFWSGIHTSATSMVHLRPILAIARWSSLPCFVALGFVLFGFCYLRTADARLMMPAPHTQIRWERGRVISQNVVEVPILAVSLISPWCRGCFISAASAGQTQCRGPRGGSSDRALELRASNVEQLRQGGHDARASHAVFVGRGNRAQGGQTRQRGRDPRVLSSVGSVRQRRQPTANGSNREETQTSTVVACIISIHNVERLREGPVLDLPRAPAGPPLRPARAQQPRPAKLLEPSIPRRDRPAARRRRAQLLRVQLRGRGEVEGLPAAAAGGERQRRRVGKLQHRGAEERAPRAVRRAAPEHTAAGRERDGDHGDRRVHMQQGRALVRDTEDQR</sequence>
<dbReference type="AlphaFoldDB" id="K0TH98"/>
<organism evidence="3 4">
    <name type="scientific">Thalassiosira oceanica</name>
    <name type="common">Marine diatom</name>
    <dbReference type="NCBI Taxonomy" id="159749"/>
    <lineage>
        <taxon>Eukaryota</taxon>
        <taxon>Sar</taxon>
        <taxon>Stramenopiles</taxon>
        <taxon>Ochrophyta</taxon>
        <taxon>Bacillariophyta</taxon>
        <taxon>Coscinodiscophyceae</taxon>
        <taxon>Thalassiosirophycidae</taxon>
        <taxon>Thalassiosirales</taxon>
        <taxon>Thalassiosiraceae</taxon>
        <taxon>Thalassiosira</taxon>
    </lineage>
</organism>
<feature type="transmembrane region" description="Helical" evidence="2">
    <location>
        <begin position="39"/>
        <end position="61"/>
    </location>
</feature>
<keyword evidence="2" id="KW-1133">Transmembrane helix</keyword>
<evidence type="ECO:0000313" key="4">
    <source>
        <dbReference type="Proteomes" id="UP000266841"/>
    </source>
</evidence>
<name>K0TH98_THAOC</name>
<feature type="region of interest" description="Disordered" evidence="1">
    <location>
        <begin position="149"/>
        <end position="200"/>
    </location>
</feature>
<feature type="compositionally biased region" description="Basic and acidic residues" evidence="1">
    <location>
        <begin position="301"/>
        <end position="334"/>
    </location>
</feature>
<feature type="compositionally biased region" description="Low complexity" evidence="1">
    <location>
        <begin position="236"/>
        <end position="245"/>
    </location>
</feature>
<comment type="caution">
    <text evidence="3">The sequence shown here is derived from an EMBL/GenBank/DDBJ whole genome shotgun (WGS) entry which is preliminary data.</text>
</comment>
<dbReference type="Proteomes" id="UP000266841">
    <property type="component" value="Unassembled WGS sequence"/>
</dbReference>
<keyword evidence="2" id="KW-0472">Membrane</keyword>
<evidence type="ECO:0000256" key="2">
    <source>
        <dbReference type="SAM" id="Phobius"/>
    </source>
</evidence>
<keyword evidence="4" id="KW-1185">Reference proteome</keyword>
<feature type="region of interest" description="Disordered" evidence="1">
    <location>
        <begin position="223"/>
        <end position="245"/>
    </location>
</feature>
<feature type="region of interest" description="Disordered" evidence="1">
    <location>
        <begin position="281"/>
        <end position="350"/>
    </location>
</feature>
<feature type="compositionally biased region" description="Basic residues" evidence="1">
    <location>
        <begin position="291"/>
        <end position="300"/>
    </location>
</feature>
<accession>K0TH98</accession>
<feature type="compositionally biased region" description="Low complexity" evidence="1">
    <location>
        <begin position="157"/>
        <end position="168"/>
    </location>
</feature>
<evidence type="ECO:0000313" key="3">
    <source>
        <dbReference type="EMBL" id="EJK76770.1"/>
    </source>
</evidence>
<dbReference type="EMBL" id="AGNL01001719">
    <property type="protein sequence ID" value="EJK76770.1"/>
    <property type="molecule type" value="Genomic_DNA"/>
</dbReference>
<feature type="compositionally biased region" description="Polar residues" evidence="1">
    <location>
        <begin position="188"/>
        <end position="200"/>
    </location>
</feature>